<dbReference type="PANTHER" id="PTHR42928">
    <property type="entry name" value="TRICARBOXYLATE-BINDING PROTEIN"/>
    <property type="match status" value="1"/>
</dbReference>
<organism evidence="3 4">
    <name type="scientific">Falsiroseomonas bella</name>
    <dbReference type="NCBI Taxonomy" id="2184016"/>
    <lineage>
        <taxon>Bacteria</taxon>
        <taxon>Pseudomonadati</taxon>
        <taxon>Pseudomonadota</taxon>
        <taxon>Alphaproteobacteria</taxon>
        <taxon>Acetobacterales</taxon>
        <taxon>Roseomonadaceae</taxon>
        <taxon>Falsiroseomonas</taxon>
    </lineage>
</organism>
<feature type="signal peptide" evidence="2">
    <location>
        <begin position="1"/>
        <end position="23"/>
    </location>
</feature>
<dbReference type="Gene3D" id="3.40.190.10">
    <property type="entry name" value="Periplasmic binding protein-like II"/>
    <property type="match status" value="1"/>
</dbReference>
<comment type="caution">
    <text evidence="3">The sequence shown here is derived from an EMBL/GenBank/DDBJ whole genome shotgun (WGS) entry which is preliminary data.</text>
</comment>
<dbReference type="InterPro" id="IPR042100">
    <property type="entry name" value="Bug_dom1"/>
</dbReference>
<evidence type="ECO:0000313" key="3">
    <source>
        <dbReference type="EMBL" id="PWS34794.1"/>
    </source>
</evidence>
<keyword evidence="4" id="KW-1185">Reference proteome</keyword>
<dbReference type="Proteomes" id="UP000245765">
    <property type="component" value="Unassembled WGS sequence"/>
</dbReference>
<dbReference type="AlphaFoldDB" id="A0A317F6Z6"/>
<sequence>MNRRCLLLAAAAATLATPHFALAQGAWPNRPVRIINPYAPGGTSDLIIRPLTERLERVFGRPFVIENKPGAGGSLATGEAARAAPDGYTLLISNTGPLAVAPSLFPNLAYDPARAFTWVTMFGGAPLVCAVKGDSPMRSIADYREMAARRAEEVSFGSSGVGSAGHLAGVLWSMQADVKLLHVPFRGAADAQRAVMSGDTTSLWDTSGANAAAIRAGSIKGLAVSSAERVAALPDVPTLKEQGFADAVATNWFVLAAPAGLDPAIAARLNTEIQAALAEPATVTRLESIGVVSLGNMPPAEIGGFVAREAERWGGVVRAANLRPS</sequence>
<gene>
    <name evidence="3" type="ORF">DFH01_20760</name>
</gene>
<dbReference type="EMBL" id="QGNA01000005">
    <property type="protein sequence ID" value="PWS34794.1"/>
    <property type="molecule type" value="Genomic_DNA"/>
</dbReference>
<dbReference type="CDD" id="cd07012">
    <property type="entry name" value="PBP2_Bug_TTT"/>
    <property type="match status" value="1"/>
</dbReference>
<reference evidence="4" key="1">
    <citation type="submission" date="2018-05" db="EMBL/GenBank/DDBJ databases">
        <authorList>
            <person name="Du Z."/>
            <person name="Wang X."/>
        </authorList>
    </citation>
    <scope>NUCLEOTIDE SEQUENCE [LARGE SCALE GENOMIC DNA]</scope>
    <source>
        <strain evidence="4">CQN31</strain>
    </source>
</reference>
<feature type="chain" id="PRO_5016248004" evidence="2">
    <location>
        <begin position="24"/>
        <end position="325"/>
    </location>
</feature>
<dbReference type="Pfam" id="PF03401">
    <property type="entry name" value="TctC"/>
    <property type="match status" value="1"/>
</dbReference>
<protein>
    <submittedName>
        <fullName evidence="3">Tripartite tricarboxylate transporter substrate binding protein</fullName>
    </submittedName>
</protein>
<keyword evidence="2" id="KW-0732">Signal</keyword>
<dbReference type="PANTHER" id="PTHR42928:SF5">
    <property type="entry name" value="BLR1237 PROTEIN"/>
    <property type="match status" value="1"/>
</dbReference>
<proteinExistence type="inferred from homology"/>
<dbReference type="PIRSF" id="PIRSF017082">
    <property type="entry name" value="YflP"/>
    <property type="match status" value="1"/>
</dbReference>
<dbReference type="RefSeq" id="WP_109872435.1">
    <property type="nucleotide sequence ID" value="NZ_QGNA01000005.1"/>
</dbReference>
<dbReference type="SUPFAM" id="SSF53850">
    <property type="entry name" value="Periplasmic binding protein-like II"/>
    <property type="match status" value="1"/>
</dbReference>
<name>A0A317F6Z6_9PROT</name>
<comment type="similarity">
    <text evidence="1">Belongs to the UPF0065 (bug) family.</text>
</comment>
<dbReference type="Gene3D" id="3.40.190.150">
    <property type="entry name" value="Bordetella uptake gene, domain 1"/>
    <property type="match status" value="1"/>
</dbReference>
<evidence type="ECO:0000256" key="2">
    <source>
        <dbReference type="SAM" id="SignalP"/>
    </source>
</evidence>
<evidence type="ECO:0000256" key="1">
    <source>
        <dbReference type="ARBA" id="ARBA00006987"/>
    </source>
</evidence>
<evidence type="ECO:0000313" key="4">
    <source>
        <dbReference type="Proteomes" id="UP000245765"/>
    </source>
</evidence>
<accession>A0A317F6Z6</accession>
<dbReference type="OrthoDB" id="9780943at2"/>
<dbReference type="InterPro" id="IPR005064">
    <property type="entry name" value="BUG"/>
</dbReference>